<keyword evidence="3" id="KW-0150">Chloroplast</keyword>
<dbReference type="GO" id="GO:0006412">
    <property type="term" value="P:translation"/>
    <property type="evidence" value="ECO:0007669"/>
    <property type="project" value="InterPro"/>
</dbReference>
<dbReference type="Pfam" id="PF01245">
    <property type="entry name" value="Ribosomal_L19"/>
    <property type="match status" value="1"/>
</dbReference>
<accession>A0A1L2F1R3</accession>
<evidence type="ECO:0000256" key="6">
    <source>
        <dbReference type="ARBA" id="ARBA00023274"/>
    </source>
</evidence>
<dbReference type="InterPro" id="IPR018257">
    <property type="entry name" value="Ribosomal_bL19_CS"/>
</dbReference>
<dbReference type="SUPFAM" id="SSF50104">
    <property type="entry name" value="Translation proteins SH3-like domain"/>
    <property type="match status" value="1"/>
</dbReference>
<dbReference type="AlphaFoldDB" id="A0A1L2F1R3"/>
<dbReference type="NCBIfam" id="TIGR01024">
    <property type="entry name" value="rplS_bact"/>
    <property type="match status" value="1"/>
</dbReference>
<dbReference type="GeneID" id="30685506"/>
<evidence type="ECO:0000256" key="4">
    <source>
        <dbReference type="ARBA" id="ARBA00022640"/>
    </source>
</evidence>
<dbReference type="PRINTS" id="PR00061">
    <property type="entry name" value="RIBOSOMALL19"/>
</dbReference>
<dbReference type="PANTHER" id="PTHR15680">
    <property type="entry name" value="RIBOSOMAL PROTEIN L19"/>
    <property type="match status" value="1"/>
</dbReference>
<dbReference type="GO" id="GO:0009507">
    <property type="term" value="C:chloroplast"/>
    <property type="evidence" value="ECO:0007669"/>
    <property type="project" value="UniProtKB-SubCell"/>
</dbReference>
<comment type="subcellular location">
    <subcellularLocation>
        <location evidence="1">Plastid</location>
        <location evidence="1">Chloroplast</location>
    </subcellularLocation>
</comment>
<dbReference type="PROSITE" id="PS01015">
    <property type="entry name" value="RIBOSOMAL_L19"/>
    <property type="match status" value="1"/>
</dbReference>
<dbReference type="RefSeq" id="YP_009330507.1">
    <property type="nucleotide sequence ID" value="NC_032288.1"/>
</dbReference>
<dbReference type="EMBL" id="KU255795">
    <property type="protein sequence ID" value="ANS72279.1"/>
    <property type="molecule type" value="Genomic_DNA"/>
</dbReference>
<protein>
    <recommendedName>
        <fullName evidence="7">50S ribosomal protein L19, chloroplastic</fullName>
    </recommendedName>
</protein>
<proteinExistence type="inferred from homology"/>
<reference evidence="8" key="1">
    <citation type="submission" date="2015-12" db="EMBL/GenBank/DDBJ databases">
        <title>Complete organellar genomes of the endangered brown algae Coccophora langsdorfii.</title>
        <authorList>
            <person name="Graf L."/>
        </authorList>
    </citation>
    <scope>NUCLEOTIDE SEQUENCE</scope>
</reference>
<comment type="similarity">
    <text evidence="2">Belongs to the bacterial ribosomal protein bL19 family.</text>
</comment>
<evidence type="ECO:0000256" key="7">
    <source>
        <dbReference type="ARBA" id="ARBA00035376"/>
    </source>
</evidence>
<keyword evidence="4 8" id="KW-0934">Plastid</keyword>
<geneLocation type="plastid" evidence="8"/>
<evidence type="ECO:0000256" key="3">
    <source>
        <dbReference type="ARBA" id="ARBA00022528"/>
    </source>
</evidence>
<dbReference type="GO" id="GO:0005762">
    <property type="term" value="C:mitochondrial large ribosomal subunit"/>
    <property type="evidence" value="ECO:0007669"/>
    <property type="project" value="TreeGrafter"/>
</dbReference>
<dbReference type="InterPro" id="IPR008991">
    <property type="entry name" value="Translation_prot_SH3-like_sf"/>
</dbReference>
<dbReference type="PANTHER" id="PTHR15680:SF9">
    <property type="entry name" value="LARGE RIBOSOMAL SUBUNIT PROTEIN BL19M"/>
    <property type="match status" value="1"/>
</dbReference>
<keyword evidence="6" id="KW-0687">Ribonucleoprotein</keyword>
<gene>
    <name evidence="8" type="primary">rpl19</name>
</gene>
<dbReference type="HAMAP" id="MF_00402">
    <property type="entry name" value="Ribosomal_bL19"/>
    <property type="match status" value="1"/>
</dbReference>
<dbReference type="InterPro" id="IPR001857">
    <property type="entry name" value="Ribosomal_bL19"/>
</dbReference>
<dbReference type="PIRSF" id="PIRSF002191">
    <property type="entry name" value="Ribosomal_L19"/>
    <property type="match status" value="1"/>
</dbReference>
<name>A0A1L2F1R3_9PHAE</name>
<keyword evidence="5 8" id="KW-0689">Ribosomal protein</keyword>
<sequence length="136" mass="15859">MKNLNSKKKVLYLSKKILDFVEQTYIKNKVPKVFVGDTVKIGVLIKEGNKERIQYYQGIILAKTNSGINLTISVRKIFQGIGIERKFLIHSPKFESIQIIKSARVRRSKLYYLRKITTTKGSRLKQRFNNKNKLIN</sequence>
<evidence type="ECO:0000256" key="1">
    <source>
        <dbReference type="ARBA" id="ARBA00004229"/>
    </source>
</evidence>
<dbReference type="Gene3D" id="2.30.30.790">
    <property type="match status" value="1"/>
</dbReference>
<evidence type="ECO:0000256" key="2">
    <source>
        <dbReference type="ARBA" id="ARBA00005781"/>
    </source>
</evidence>
<dbReference type="InterPro" id="IPR038657">
    <property type="entry name" value="Ribosomal_bL19_sf"/>
</dbReference>
<dbReference type="GO" id="GO:0003735">
    <property type="term" value="F:structural constituent of ribosome"/>
    <property type="evidence" value="ECO:0007669"/>
    <property type="project" value="InterPro"/>
</dbReference>
<evidence type="ECO:0000256" key="5">
    <source>
        <dbReference type="ARBA" id="ARBA00022980"/>
    </source>
</evidence>
<evidence type="ECO:0000313" key="8">
    <source>
        <dbReference type="EMBL" id="ANS72279.1"/>
    </source>
</evidence>
<organism evidence="8">
    <name type="scientific">Coccophora langsdorfii</name>
    <dbReference type="NCBI Taxonomy" id="74099"/>
    <lineage>
        <taxon>Eukaryota</taxon>
        <taxon>Sar</taxon>
        <taxon>Stramenopiles</taxon>
        <taxon>Ochrophyta</taxon>
        <taxon>PX clade</taxon>
        <taxon>Phaeophyceae</taxon>
        <taxon>Fucales</taxon>
        <taxon>Sargassaceae</taxon>
        <taxon>Coccophora</taxon>
    </lineage>
</organism>